<dbReference type="SUPFAM" id="SSF53098">
    <property type="entry name" value="Ribonuclease H-like"/>
    <property type="match status" value="1"/>
</dbReference>
<evidence type="ECO:0000259" key="2">
    <source>
        <dbReference type="SMART" id="SM00597"/>
    </source>
</evidence>
<dbReference type="GeneTree" id="ENSGT00940000162068"/>
<dbReference type="Proteomes" id="UP000265100">
    <property type="component" value="Chromosome 4"/>
</dbReference>
<organism evidence="3 4">
    <name type="scientific">Astatotilapia calliptera</name>
    <name type="common">Eastern happy</name>
    <name type="synonym">Chromis callipterus</name>
    <dbReference type="NCBI Taxonomy" id="8154"/>
    <lineage>
        <taxon>Eukaryota</taxon>
        <taxon>Metazoa</taxon>
        <taxon>Chordata</taxon>
        <taxon>Craniata</taxon>
        <taxon>Vertebrata</taxon>
        <taxon>Euteleostomi</taxon>
        <taxon>Actinopterygii</taxon>
        <taxon>Neopterygii</taxon>
        <taxon>Teleostei</taxon>
        <taxon>Neoteleostei</taxon>
        <taxon>Acanthomorphata</taxon>
        <taxon>Ovalentaria</taxon>
        <taxon>Cichlomorphae</taxon>
        <taxon>Cichliformes</taxon>
        <taxon>Cichlidae</taxon>
        <taxon>African cichlids</taxon>
        <taxon>Pseudocrenilabrinae</taxon>
        <taxon>Haplochromini</taxon>
        <taxon>Astatotilapia</taxon>
    </lineage>
</organism>
<dbReference type="AlphaFoldDB" id="A0A3P8RIM8"/>
<dbReference type="SMART" id="SM00597">
    <property type="entry name" value="ZnF_TTF"/>
    <property type="match status" value="1"/>
</dbReference>
<reference evidence="4" key="2">
    <citation type="submission" date="2023-03" db="EMBL/GenBank/DDBJ databases">
        <authorList>
            <consortium name="Wellcome Sanger Institute Data Sharing"/>
        </authorList>
    </citation>
    <scope>NUCLEOTIDE SEQUENCE [LARGE SCALE GENOMIC DNA]</scope>
</reference>
<evidence type="ECO:0000313" key="3">
    <source>
        <dbReference type="Ensembl" id="ENSACLP00000041489.2"/>
    </source>
</evidence>
<dbReference type="STRING" id="8154.ENSACLP00000041489"/>
<dbReference type="Ensembl" id="ENSACLT00000042468.2">
    <property type="protein sequence ID" value="ENSACLP00000041489.2"/>
    <property type="gene ID" value="ENSACLG00000027923.2"/>
</dbReference>
<feature type="region of interest" description="Disordered" evidence="1">
    <location>
        <begin position="1"/>
        <end position="65"/>
    </location>
</feature>
<dbReference type="GO" id="GO:0046983">
    <property type="term" value="F:protein dimerization activity"/>
    <property type="evidence" value="ECO:0007669"/>
    <property type="project" value="InterPro"/>
</dbReference>
<dbReference type="PANTHER" id="PTHR45749:SF21">
    <property type="entry name" value="DUF4371 DOMAIN-CONTAINING PROTEIN"/>
    <property type="match status" value="1"/>
</dbReference>
<evidence type="ECO:0000313" key="4">
    <source>
        <dbReference type="Proteomes" id="UP000265100"/>
    </source>
</evidence>
<proteinExistence type="predicted"/>
<reference evidence="3" key="3">
    <citation type="submission" date="2025-08" db="UniProtKB">
        <authorList>
            <consortium name="Ensembl"/>
        </authorList>
    </citation>
    <scope>IDENTIFICATION</scope>
</reference>
<dbReference type="OMA" id="LDCISCL"/>
<dbReference type="Bgee" id="ENSACLG00000027923">
    <property type="expression patterns" value="Expressed in muscle tissue"/>
</dbReference>
<reference evidence="3 4" key="1">
    <citation type="submission" date="2018-05" db="EMBL/GenBank/DDBJ databases">
        <authorList>
            <person name="Datahose"/>
        </authorList>
    </citation>
    <scope>NUCLEOTIDE SEQUENCE</scope>
</reference>
<evidence type="ECO:0000256" key="1">
    <source>
        <dbReference type="SAM" id="MobiDB-lite"/>
    </source>
</evidence>
<dbReference type="InterPro" id="IPR008906">
    <property type="entry name" value="HATC_C_dom"/>
</dbReference>
<keyword evidence="4" id="KW-1185">Reference proteome</keyword>
<feature type="compositionally biased region" description="Polar residues" evidence="1">
    <location>
        <begin position="50"/>
        <end position="59"/>
    </location>
</feature>
<sequence>MDIRGFFQRKNSAQRGRERVREGDGEENEDRREMEQEPERSGEIRKARENQNTTASQQEAAGGSLRTAEGGLLEGAAGDDLGTLESGPRQNVLPQYPLSQFGGQQRAFNKSWFEQFTWLEYSVVRNLAFCFSCRIFGKQNTLKKDGLSHSGFCNWKRALNAFREHEKSSSHSSSMICWHSCKTTKNQGDVVEQLRSASAAQISERRQYLHRILAVTSFLGKQGIPFRGHDEQESTSHNQGNFLECMKLLKTFDPFLKNYSPVSHTTYVSHFSQNDMITSISHEITGNIVKEMKEAKMYSVMADEARDGHTEQLAVCVRFVSCKGHVKECFLGLRKLERFDAQCITDTIEELLQYHTLSDLICVAQSYDGASVMSGAVGGVQARFRQRHPEAVYVHCYAHELNLVLCHTCKAIPAASDFFGLLENVYTFFNTSLVNHTKFKELQKDLGLFASELVQLSNTRWACQVNSIKALLNNISAVLATLEATNTPIAKGILSKLSKPKTVYMLIMFSQLLGTTEGLHRYLQGERLDMGKAVEYKMSVVDTLSKLRTEAAAEEIFEKAMDICGSYNIQIPQGARHKQKRLEGFVLESSCGATPNLTSSAEFRYEIFFPCLDRMLQELADRFSGAGQKIMEGIQACNPSSPTFLSEDALKPIAAHYHVTIKPEELVVAKNFMKRKMEKEDICDITTAFHLLDEDMFPTLKVIFRIALTIPVSSCSCERSFSALRRLHMWLRRTMGQERLNDLAILSIEKEYLDNVDPENVIDRFAKLKPRRYNLMLPQ</sequence>
<dbReference type="PANTHER" id="PTHR45749">
    <property type="match status" value="1"/>
</dbReference>
<feature type="compositionally biased region" description="Basic and acidic residues" evidence="1">
    <location>
        <begin position="15"/>
        <end position="49"/>
    </location>
</feature>
<name>A0A3P8RIM8_ASTCA</name>
<feature type="domain" description="TTF-type" evidence="2">
    <location>
        <begin position="104"/>
        <end position="197"/>
    </location>
</feature>
<dbReference type="InterPro" id="IPR025398">
    <property type="entry name" value="DUF4371"/>
</dbReference>
<accession>A0A3P8RIM8</accession>
<dbReference type="Pfam" id="PF14291">
    <property type="entry name" value="DUF4371"/>
    <property type="match status" value="1"/>
</dbReference>
<dbReference type="InterPro" id="IPR012337">
    <property type="entry name" value="RNaseH-like_sf"/>
</dbReference>
<dbReference type="InterPro" id="IPR006580">
    <property type="entry name" value="Znf_TTF"/>
</dbReference>
<dbReference type="Pfam" id="PF05699">
    <property type="entry name" value="Dimer_Tnp_hAT"/>
    <property type="match status" value="1"/>
</dbReference>
<reference evidence="3" key="4">
    <citation type="submission" date="2025-09" db="UniProtKB">
        <authorList>
            <consortium name="Ensembl"/>
        </authorList>
    </citation>
    <scope>IDENTIFICATION</scope>
</reference>
<protein>
    <recommendedName>
        <fullName evidence="2">TTF-type domain-containing protein</fullName>
    </recommendedName>
</protein>